<comment type="subcellular location">
    <subcellularLocation>
        <location evidence="1">Cell membrane</location>
        <topology evidence="1">Multi-pass membrane protein</topology>
    </subcellularLocation>
</comment>
<evidence type="ECO:0000313" key="9">
    <source>
        <dbReference type="Proteomes" id="UP000199387"/>
    </source>
</evidence>
<name>A0A1G6P245_9BACL</name>
<sequence>MKRPLWVMAVGWACGIGIEAAWKCSSLLWAVGGVLVLLIGGVIYLRRLQGLVMTLFWSALFFGATQFSMVDEGNQSTLPFSSTTDSYQARVTGTVASTPVVDGDRVKMELETRGIDDGQGLQRVKERVMVQLRLGSAEEKQAASTLRRGIKLRLPMTWTRPDPARNPGAFDYRTYLRRHFIHWTGEGDWGRVEILSRDPSLLGKIDEVRLWLGKRLDRIYSGETAGVMKGMLLGERDAVPVEAEKNLTALGLIHLLAISGLHVGVFVGCVYGTATLAGITREKAAMMTIFILPFYVLLTGAGAPVVRAGVMAALGLLAIMLGKWKDSLSFLGLACLLMLWWNPYQLLEAGFQLSFVITAALLLAVGPISRRLPTPWLRINQLLAVTLVAQVAAFPLLITHFNEFSLLSWGVNFLVVPLVTGLLIPLGTLSLVLGSFHEWAGALPAAPVTWIWSGIHTGLEQVAQWNRLRLSWSPLPGWWLAGYGVAALYLLWAFTGGGLRRARHGWKASACCLFLLLFSLKPGMWSEDALRITFLDVGQGDAAVIETPEGQVIVVDGGGRLPWEKEPWQRRREPYDVGERVLVPYLKYRGIREIDWMVMTHGDADHIGGLTAVAERFPVKRVLRTSTPAKGPLESQSLRKMKEKGIPVFVPEPGRVYRLEEGVQWQFLHPSHPAGESRLEERNDQSLVFLLTAYGRRILMTGDVEKAGEEDMLMRWHLPQVDLLKVAHHGSRTSTGEKWLQAVQPQEAVISVGGNNRYGHPSSQVLDRLKAQGARIWRTDLNGAVIVSIRPQSWKVFSMLGTPAE</sequence>
<keyword evidence="4 6" id="KW-1133">Transmembrane helix</keyword>
<dbReference type="InterPro" id="IPR004477">
    <property type="entry name" value="ComEC_N"/>
</dbReference>
<evidence type="ECO:0000256" key="6">
    <source>
        <dbReference type="SAM" id="Phobius"/>
    </source>
</evidence>
<dbReference type="InterPro" id="IPR001279">
    <property type="entry name" value="Metallo-B-lactamas"/>
</dbReference>
<dbReference type="GO" id="GO:0005886">
    <property type="term" value="C:plasma membrane"/>
    <property type="evidence" value="ECO:0007669"/>
    <property type="project" value="UniProtKB-SubCell"/>
</dbReference>
<feature type="transmembrane region" description="Helical" evidence="6">
    <location>
        <begin position="407"/>
        <end position="432"/>
    </location>
</feature>
<evidence type="ECO:0000256" key="5">
    <source>
        <dbReference type="ARBA" id="ARBA00023136"/>
    </source>
</evidence>
<dbReference type="SMART" id="SM00849">
    <property type="entry name" value="Lactamase_B"/>
    <property type="match status" value="1"/>
</dbReference>
<feature type="transmembrane region" description="Helical" evidence="6">
    <location>
        <begin position="294"/>
        <end position="321"/>
    </location>
</feature>
<dbReference type="GO" id="GO:0030420">
    <property type="term" value="P:establishment of competence for transformation"/>
    <property type="evidence" value="ECO:0007669"/>
    <property type="project" value="InterPro"/>
</dbReference>
<dbReference type="AlphaFoldDB" id="A0A1G6P245"/>
<dbReference type="Pfam" id="PF13567">
    <property type="entry name" value="DUF4131"/>
    <property type="match status" value="1"/>
</dbReference>
<evidence type="ECO:0000313" key="8">
    <source>
        <dbReference type="EMBL" id="SDC73566.1"/>
    </source>
</evidence>
<feature type="domain" description="Metallo-beta-lactamase" evidence="7">
    <location>
        <begin position="539"/>
        <end position="754"/>
    </location>
</feature>
<dbReference type="InterPro" id="IPR052159">
    <property type="entry name" value="Competence_DNA_uptake"/>
</dbReference>
<feature type="transmembrane region" description="Helical" evidence="6">
    <location>
        <begin position="350"/>
        <end position="369"/>
    </location>
</feature>
<dbReference type="CDD" id="cd07731">
    <property type="entry name" value="ComA-like_MBL-fold"/>
    <property type="match status" value="1"/>
</dbReference>
<feature type="transmembrane region" description="Helical" evidence="6">
    <location>
        <begin position="27"/>
        <end position="45"/>
    </location>
</feature>
<dbReference type="Pfam" id="PF03772">
    <property type="entry name" value="Competence"/>
    <property type="match status" value="1"/>
</dbReference>
<dbReference type="PANTHER" id="PTHR30619">
    <property type="entry name" value="DNA INTERNALIZATION/COMPETENCE PROTEIN COMEC/REC2"/>
    <property type="match status" value="1"/>
</dbReference>
<keyword evidence="9" id="KW-1185">Reference proteome</keyword>
<feature type="transmembrane region" description="Helical" evidence="6">
    <location>
        <begin position="328"/>
        <end position="344"/>
    </location>
</feature>
<dbReference type="NCBIfam" id="TIGR00361">
    <property type="entry name" value="ComEC_Rec2"/>
    <property type="match status" value="1"/>
</dbReference>
<feature type="transmembrane region" description="Helical" evidence="6">
    <location>
        <begin position="439"/>
        <end position="455"/>
    </location>
</feature>
<feature type="transmembrane region" description="Helical" evidence="6">
    <location>
        <begin position="475"/>
        <end position="494"/>
    </location>
</feature>
<dbReference type="InterPro" id="IPR036866">
    <property type="entry name" value="RibonucZ/Hydroxyglut_hydro"/>
</dbReference>
<dbReference type="InterPro" id="IPR004797">
    <property type="entry name" value="Competence_ComEC/Rec2"/>
</dbReference>
<evidence type="ECO:0000256" key="4">
    <source>
        <dbReference type="ARBA" id="ARBA00022989"/>
    </source>
</evidence>
<accession>A0A1G6P245</accession>
<reference evidence="8 9" key="1">
    <citation type="submission" date="2016-10" db="EMBL/GenBank/DDBJ databases">
        <authorList>
            <person name="de Groot N.N."/>
        </authorList>
    </citation>
    <scope>NUCLEOTIDE SEQUENCE [LARGE SCALE GENOMIC DNA]</scope>
    <source>
        <strain evidence="8 9">DSM 45514</strain>
    </source>
</reference>
<evidence type="ECO:0000256" key="1">
    <source>
        <dbReference type="ARBA" id="ARBA00004651"/>
    </source>
</evidence>
<dbReference type="Proteomes" id="UP000199387">
    <property type="component" value="Unassembled WGS sequence"/>
</dbReference>
<dbReference type="InterPro" id="IPR025405">
    <property type="entry name" value="DUF4131"/>
</dbReference>
<gene>
    <name evidence="8" type="ORF">SAMN04488112_1154</name>
</gene>
<dbReference type="NCBIfam" id="TIGR00360">
    <property type="entry name" value="ComEC_N-term"/>
    <property type="match status" value="1"/>
</dbReference>
<dbReference type="InterPro" id="IPR035681">
    <property type="entry name" value="ComA-like_MBL"/>
</dbReference>
<feature type="transmembrane region" description="Helical" evidence="6">
    <location>
        <begin position="506"/>
        <end position="525"/>
    </location>
</feature>
<dbReference type="EMBL" id="FMZA01000015">
    <property type="protein sequence ID" value="SDC73566.1"/>
    <property type="molecule type" value="Genomic_DNA"/>
</dbReference>
<proteinExistence type="predicted"/>
<dbReference type="Gene3D" id="3.60.15.10">
    <property type="entry name" value="Ribonuclease Z/Hydroxyacylglutathione hydrolase-like"/>
    <property type="match status" value="1"/>
</dbReference>
<dbReference type="OrthoDB" id="9761531at2"/>
<keyword evidence="5 6" id="KW-0472">Membrane</keyword>
<protein>
    <submittedName>
        <fullName evidence="8">Competence protein ComEC</fullName>
    </submittedName>
</protein>
<organism evidence="8 9">
    <name type="scientific">Melghirimyces thermohalophilus</name>
    <dbReference type="NCBI Taxonomy" id="1236220"/>
    <lineage>
        <taxon>Bacteria</taxon>
        <taxon>Bacillati</taxon>
        <taxon>Bacillota</taxon>
        <taxon>Bacilli</taxon>
        <taxon>Bacillales</taxon>
        <taxon>Thermoactinomycetaceae</taxon>
        <taxon>Melghirimyces</taxon>
    </lineage>
</organism>
<evidence type="ECO:0000256" key="2">
    <source>
        <dbReference type="ARBA" id="ARBA00022475"/>
    </source>
</evidence>
<dbReference type="RefSeq" id="WP_091571118.1">
    <property type="nucleotide sequence ID" value="NZ_FMZA01000015.1"/>
</dbReference>
<feature type="transmembrane region" description="Helical" evidence="6">
    <location>
        <begin position="381"/>
        <end position="401"/>
    </location>
</feature>
<evidence type="ECO:0000259" key="7">
    <source>
        <dbReference type="SMART" id="SM00849"/>
    </source>
</evidence>
<dbReference type="STRING" id="1236220.SAMN04488112_1154"/>
<keyword evidence="3 6" id="KW-0812">Transmembrane</keyword>
<feature type="transmembrane region" description="Helical" evidence="6">
    <location>
        <begin position="252"/>
        <end position="274"/>
    </location>
</feature>
<evidence type="ECO:0000256" key="3">
    <source>
        <dbReference type="ARBA" id="ARBA00022692"/>
    </source>
</evidence>
<dbReference type="Pfam" id="PF00753">
    <property type="entry name" value="Lactamase_B"/>
    <property type="match status" value="1"/>
</dbReference>
<keyword evidence="2" id="KW-1003">Cell membrane</keyword>
<dbReference type="SUPFAM" id="SSF56281">
    <property type="entry name" value="Metallo-hydrolase/oxidoreductase"/>
    <property type="match status" value="1"/>
</dbReference>
<dbReference type="PANTHER" id="PTHR30619:SF1">
    <property type="entry name" value="RECOMBINATION PROTEIN 2"/>
    <property type="match status" value="1"/>
</dbReference>